<protein>
    <submittedName>
        <fullName evidence="3">GGDEF domain-containing protein</fullName>
    </submittedName>
</protein>
<keyword evidence="1" id="KW-1133">Transmembrane helix</keyword>
<dbReference type="OrthoDB" id="2157599at2"/>
<feature type="transmembrane region" description="Helical" evidence="1">
    <location>
        <begin position="36"/>
        <end position="57"/>
    </location>
</feature>
<feature type="domain" description="GGDEF" evidence="2">
    <location>
        <begin position="131"/>
        <end position="281"/>
    </location>
</feature>
<dbReference type="Pfam" id="PF00990">
    <property type="entry name" value="GGDEF"/>
    <property type="match status" value="1"/>
</dbReference>
<dbReference type="RefSeq" id="WP_132419158.1">
    <property type="nucleotide sequence ID" value="NZ_SKFG01000017.1"/>
</dbReference>
<evidence type="ECO:0000313" key="4">
    <source>
        <dbReference type="Proteomes" id="UP000295418"/>
    </source>
</evidence>
<dbReference type="SUPFAM" id="SSF55073">
    <property type="entry name" value="Nucleotide cyclase"/>
    <property type="match status" value="1"/>
</dbReference>
<feature type="transmembrane region" description="Helical" evidence="1">
    <location>
        <begin position="12"/>
        <end position="30"/>
    </location>
</feature>
<keyword evidence="1" id="KW-0812">Transmembrane</keyword>
<dbReference type="AlphaFoldDB" id="A0A4R4E9V3"/>
<dbReference type="InterPro" id="IPR043128">
    <property type="entry name" value="Rev_trsase/Diguanyl_cyclase"/>
</dbReference>
<dbReference type="InterPro" id="IPR000160">
    <property type="entry name" value="GGDEF_dom"/>
</dbReference>
<dbReference type="InterPro" id="IPR029787">
    <property type="entry name" value="Nucleotide_cyclase"/>
</dbReference>
<proteinExistence type="predicted"/>
<dbReference type="EMBL" id="SKFG01000017">
    <property type="protein sequence ID" value="TCZ75700.1"/>
    <property type="molecule type" value="Genomic_DNA"/>
</dbReference>
<gene>
    <name evidence="3" type="ORF">E0485_16515</name>
</gene>
<dbReference type="Gene3D" id="3.30.70.270">
    <property type="match status" value="1"/>
</dbReference>
<feature type="transmembrane region" description="Helical" evidence="1">
    <location>
        <begin position="93"/>
        <end position="112"/>
    </location>
</feature>
<feature type="transmembrane region" description="Helical" evidence="1">
    <location>
        <begin position="64"/>
        <end position="87"/>
    </location>
</feature>
<organism evidence="3 4">
    <name type="scientific">Paenibacillus albiflavus</name>
    <dbReference type="NCBI Taxonomy" id="2545760"/>
    <lineage>
        <taxon>Bacteria</taxon>
        <taxon>Bacillati</taxon>
        <taxon>Bacillota</taxon>
        <taxon>Bacilli</taxon>
        <taxon>Bacillales</taxon>
        <taxon>Paenibacillaceae</taxon>
        <taxon>Paenibacillus</taxon>
    </lineage>
</organism>
<evidence type="ECO:0000313" key="3">
    <source>
        <dbReference type="EMBL" id="TCZ75700.1"/>
    </source>
</evidence>
<dbReference type="Proteomes" id="UP000295418">
    <property type="component" value="Unassembled WGS sequence"/>
</dbReference>
<accession>A0A4R4E9V3</accession>
<comment type="caution">
    <text evidence="3">The sequence shown here is derived from an EMBL/GenBank/DDBJ whole genome shotgun (WGS) entry which is preliminary data.</text>
</comment>
<evidence type="ECO:0000256" key="1">
    <source>
        <dbReference type="SAM" id="Phobius"/>
    </source>
</evidence>
<keyword evidence="1" id="KW-0472">Membrane</keyword>
<keyword evidence="4" id="KW-1185">Reference proteome</keyword>
<sequence length="286" mass="32851">MRRNQSSLLSDSAFLLLFILCFVSIIVTSGDGDQSHYLTNIIVLNIAFLIAIITYFFNLITGLVLNIIFIFGYGSFILYQTLVIGTAVESLNYFWLVITPLFTVITWAMTLANKRLQAENARLQKRNEILATVDENTNLKNTRSFHKDAEVFMALSTRYQIPITLLMITVKYWDELKRMINEDQMNEIIMEISKLSETSVRMNDSLYMFDNVSPTWGLLLFTEHSGADIVIERIKQKIDVLNANEFADNYKIHLQLRIGAIEYNPDTISSPLDFIVQAKGQLEYDV</sequence>
<reference evidence="3 4" key="1">
    <citation type="submission" date="2019-03" db="EMBL/GenBank/DDBJ databases">
        <authorList>
            <person name="Kim M.K.M."/>
        </authorList>
    </citation>
    <scope>NUCLEOTIDE SEQUENCE [LARGE SCALE GENOMIC DNA]</scope>
    <source>
        <strain evidence="3 4">18JY21-1</strain>
    </source>
</reference>
<evidence type="ECO:0000259" key="2">
    <source>
        <dbReference type="Pfam" id="PF00990"/>
    </source>
</evidence>
<name>A0A4R4E9V3_9BACL</name>